<comment type="catalytic activity">
    <reaction evidence="1">
        <text>GTP = 3',5'-cyclic GMP + diphosphate</text>
        <dbReference type="Rhea" id="RHEA:13665"/>
        <dbReference type="ChEBI" id="CHEBI:33019"/>
        <dbReference type="ChEBI" id="CHEBI:37565"/>
        <dbReference type="ChEBI" id="CHEBI:57746"/>
        <dbReference type="EC" id="4.6.1.2"/>
    </reaction>
</comment>
<dbReference type="Proteomes" id="UP000267606">
    <property type="component" value="Unassembled WGS sequence"/>
</dbReference>
<gene>
    <name evidence="14" type="ORF">OFLC_LOCUS9116</name>
</gene>
<feature type="domain" description="Guanylate cyclase" evidence="13">
    <location>
        <begin position="94"/>
        <end position="166"/>
    </location>
</feature>
<comment type="subcellular location">
    <subcellularLocation>
        <location evidence="3">Membrane</location>
        <topology evidence="3">Multi-pass membrane protein</topology>
    </subcellularLocation>
</comment>
<evidence type="ECO:0000256" key="10">
    <source>
        <dbReference type="ARBA" id="ARBA00022989"/>
    </source>
</evidence>
<dbReference type="PANTHER" id="PTHR45627">
    <property type="entry name" value="ADENYLATE CYCLASE TYPE 1"/>
    <property type="match status" value="1"/>
</dbReference>
<keyword evidence="5" id="KW-0812">Transmembrane</keyword>
<dbReference type="EMBL" id="UZAJ01010856">
    <property type="protein sequence ID" value="VDO58771.1"/>
    <property type="molecule type" value="Genomic_DNA"/>
</dbReference>
<keyword evidence="12" id="KW-0456">Lyase</keyword>
<keyword evidence="15" id="KW-1185">Reference proteome</keyword>
<dbReference type="GO" id="GO:0004016">
    <property type="term" value="F:adenylate cyclase activity"/>
    <property type="evidence" value="ECO:0007669"/>
    <property type="project" value="UniProtKB-EC"/>
</dbReference>
<evidence type="ECO:0000256" key="5">
    <source>
        <dbReference type="ARBA" id="ARBA00022692"/>
    </source>
</evidence>
<evidence type="ECO:0000256" key="7">
    <source>
        <dbReference type="ARBA" id="ARBA00022741"/>
    </source>
</evidence>
<dbReference type="PROSITE" id="PS50125">
    <property type="entry name" value="GUANYLATE_CYCLASE_2"/>
    <property type="match status" value="1"/>
</dbReference>
<dbReference type="Gene3D" id="3.30.70.1230">
    <property type="entry name" value="Nucleotide cyclase"/>
    <property type="match status" value="1"/>
</dbReference>
<evidence type="ECO:0000313" key="14">
    <source>
        <dbReference type="EMBL" id="VDO58771.1"/>
    </source>
</evidence>
<organism evidence="16">
    <name type="scientific">Onchocerca flexuosa</name>
    <dbReference type="NCBI Taxonomy" id="387005"/>
    <lineage>
        <taxon>Eukaryota</taxon>
        <taxon>Metazoa</taxon>
        <taxon>Ecdysozoa</taxon>
        <taxon>Nematoda</taxon>
        <taxon>Chromadorea</taxon>
        <taxon>Rhabditida</taxon>
        <taxon>Spirurina</taxon>
        <taxon>Spiruromorpha</taxon>
        <taxon>Filarioidea</taxon>
        <taxon>Onchocercidae</taxon>
        <taxon>Onchocerca</taxon>
    </lineage>
</organism>
<sequence length="187" mass="21543">MHFCNGTVPIWALGRFGSPINLPEICVDVFLVVVLFEAAFRMSFFGDVQAQRDMEQMQAVRDQADWLLTNIIPQHAIDSLKLSTRYSENHALTAVLFATITNWNEMYEETFEGGREFLRVLNEIIGDFDELLDRPDFSQVEKIKTIGPTYMAASGLNPDKRRSALHPYEHLYQVSDFTKVLLNFQQF</sequence>
<dbReference type="AlphaFoldDB" id="A0A183HNQ4"/>
<name>A0A183HNQ4_9BILA</name>
<evidence type="ECO:0000256" key="8">
    <source>
        <dbReference type="ARBA" id="ARBA00022840"/>
    </source>
</evidence>
<dbReference type="Pfam" id="PF00211">
    <property type="entry name" value="Guanylate_cyc"/>
    <property type="match status" value="1"/>
</dbReference>
<keyword evidence="8" id="KW-0067">ATP-binding</keyword>
<keyword evidence="9" id="KW-0460">Magnesium</keyword>
<dbReference type="STRING" id="387005.A0A183HNQ4"/>
<dbReference type="GO" id="GO:0004383">
    <property type="term" value="F:guanylate cyclase activity"/>
    <property type="evidence" value="ECO:0007669"/>
    <property type="project" value="UniProtKB-EC"/>
</dbReference>
<keyword evidence="10" id="KW-1133">Transmembrane helix</keyword>
<reference evidence="16" key="1">
    <citation type="submission" date="2016-06" db="UniProtKB">
        <authorList>
            <consortium name="WormBaseParasite"/>
        </authorList>
    </citation>
    <scope>IDENTIFICATION</scope>
</reference>
<evidence type="ECO:0000256" key="4">
    <source>
        <dbReference type="ARBA" id="ARBA00012201"/>
    </source>
</evidence>
<evidence type="ECO:0000256" key="6">
    <source>
        <dbReference type="ARBA" id="ARBA00022723"/>
    </source>
</evidence>
<dbReference type="EC" id="4.6.1.1" evidence="4"/>
<evidence type="ECO:0000256" key="9">
    <source>
        <dbReference type="ARBA" id="ARBA00022842"/>
    </source>
</evidence>
<dbReference type="GO" id="GO:0005524">
    <property type="term" value="F:ATP binding"/>
    <property type="evidence" value="ECO:0007669"/>
    <property type="project" value="UniProtKB-KW"/>
</dbReference>
<keyword evidence="11" id="KW-0472">Membrane</keyword>
<evidence type="ECO:0000313" key="16">
    <source>
        <dbReference type="WBParaSite" id="OFLC_0000911501-mRNA-1"/>
    </source>
</evidence>
<dbReference type="FunFam" id="3.30.70.1230:FF:000135">
    <property type="entry name" value="Predicted protein"/>
    <property type="match status" value="1"/>
</dbReference>
<evidence type="ECO:0000259" key="13">
    <source>
        <dbReference type="PROSITE" id="PS50125"/>
    </source>
</evidence>
<dbReference type="GO" id="GO:0035556">
    <property type="term" value="P:intracellular signal transduction"/>
    <property type="evidence" value="ECO:0007669"/>
    <property type="project" value="InterPro"/>
</dbReference>
<evidence type="ECO:0000256" key="2">
    <source>
        <dbReference type="ARBA" id="ARBA00001593"/>
    </source>
</evidence>
<keyword evidence="6" id="KW-0479">Metal-binding</keyword>
<dbReference type="WBParaSite" id="OFLC_0000911501-mRNA-1">
    <property type="protein sequence ID" value="OFLC_0000911501-mRNA-1"/>
    <property type="gene ID" value="OFLC_0000911501"/>
</dbReference>
<evidence type="ECO:0000313" key="15">
    <source>
        <dbReference type="Proteomes" id="UP000267606"/>
    </source>
</evidence>
<accession>A0A183HNQ4</accession>
<dbReference type="GO" id="GO:0007189">
    <property type="term" value="P:adenylate cyclase-activating G protein-coupled receptor signaling pathway"/>
    <property type="evidence" value="ECO:0007669"/>
    <property type="project" value="TreeGrafter"/>
</dbReference>
<dbReference type="InterPro" id="IPR001054">
    <property type="entry name" value="A/G_cyclase"/>
</dbReference>
<protein>
    <recommendedName>
        <fullName evidence="4">adenylate cyclase</fullName>
        <ecNumber evidence="4">4.6.1.1</ecNumber>
    </recommendedName>
</protein>
<comment type="catalytic activity">
    <reaction evidence="2">
        <text>ATP = 3',5'-cyclic AMP + diphosphate</text>
        <dbReference type="Rhea" id="RHEA:15389"/>
        <dbReference type="ChEBI" id="CHEBI:30616"/>
        <dbReference type="ChEBI" id="CHEBI:33019"/>
        <dbReference type="ChEBI" id="CHEBI:58165"/>
        <dbReference type="EC" id="4.6.1.1"/>
    </reaction>
</comment>
<reference evidence="14 15" key="2">
    <citation type="submission" date="2018-11" db="EMBL/GenBank/DDBJ databases">
        <authorList>
            <consortium name="Pathogen Informatics"/>
        </authorList>
    </citation>
    <scope>NUCLEOTIDE SEQUENCE [LARGE SCALE GENOMIC DNA]</scope>
</reference>
<evidence type="ECO:0000256" key="3">
    <source>
        <dbReference type="ARBA" id="ARBA00004141"/>
    </source>
</evidence>
<dbReference type="PANTHER" id="PTHR45627:SF8">
    <property type="entry name" value="ADENYLATE CYCLASE TYPE 9"/>
    <property type="match status" value="1"/>
</dbReference>
<keyword evidence="7" id="KW-0547">Nucleotide-binding</keyword>
<evidence type="ECO:0000256" key="12">
    <source>
        <dbReference type="ARBA" id="ARBA00023239"/>
    </source>
</evidence>
<dbReference type="GO" id="GO:0005886">
    <property type="term" value="C:plasma membrane"/>
    <property type="evidence" value="ECO:0007669"/>
    <property type="project" value="TreeGrafter"/>
</dbReference>
<evidence type="ECO:0000256" key="11">
    <source>
        <dbReference type="ARBA" id="ARBA00023136"/>
    </source>
</evidence>
<dbReference type="InterPro" id="IPR029787">
    <property type="entry name" value="Nucleotide_cyclase"/>
</dbReference>
<dbReference type="SUPFAM" id="SSF55073">
    <property type="entry name" value="Nucleotide cyclase"/>
    <property type="match status" value="1"/>
</dbReference>
<dbReference type="GO" id="GO:0046872">
    <property type="term" value="F:metal ion binding"/>
    <property type="evidence" value="ECO:0007669"/>
    <property type="project" value="UniProtKB-KW"/>
</dbReference>
<evidence type="ECO:0000256" key="1">
    <source>
        <dbReference type="ARBA" id="ARBA00001436"/>
    </source>
</evidence>
<proteinExistence type="predicted"/>